<protein>
    <recommendedName>
        <fullName evidence="3">Endonuclease/exonuclease/phosphatase domain-containing protein</fullName>
    </recommendedName>
</protein>
<accession>A0A0C9SUW9</accession>
<dbReference type="SUPFAM" id="SSF56219">
    <property type="entry name" value="DNase I-like"/>
    <property type="match status" value="1"/>
</dbReference>
<dbReference type="AlphaFoldDB" id="A0A0C9SUW9"/>
<dbReference type="InterPro" id="IPR036691">
    <property type="entry name" value="Endo/exonu/phosph_ase_sf"/>
</dbReference>
<name>A0A0C9SUW9_PAXIN</name>
<dbReference type="HOGENOM" id="CLU_192419_1_0_1"/>
<keyword evidence="2" id="KW-1185">Reference proteome</keyword>
<evidence type="ECO:0000313" key="1">
    <source>
        <dbReference type="EMBL" id="KIJ06330.1"/>
    </source>
</evidence>
<proteinExistence type="predicted"/>
<evidence type="ECO:0000313" key="2">
    <source>
        <dbReference type="Proteomes" id="UP000053647"/>
    </source>
</evidence>
<gene>
    <name evidence="1" type="ORF">PAXINDRAFT_92183</name>
</gene>
<feature type="non-terminal residue" evidence="1">
    <location>
        <position position="65"/>
    </location>
</feature>
<dbReference type="Proteomes" id="UP000053647">
    <property type="component" value="Unassembled WGS sequence"/>
</dbReference>
<reference evidence="2" key="2">
    <citation type="submission" date="2015-01" db="EMBL/GenBank/DDBJ databases">
        <title>Evolutionary Origins and Diversification of the Mycorrhizal Mutualists.</title>
        <authorList>
            <consortium name="DOE Joint Genome Institute"/>
            <consortium name="Mycorrhizal Genomics Consortium"/>
            <person name="Kohler A."/>
            <person name="Kuo A."/>
            <person name="Nagy L.G."/>
            <person name="Floudas D."/>
            <person name="Copeland A."/>
            <person name="Barry K.W."/>
            <person name="Cichocki N."/>
            <person name="Veneault-Fourrey C."/>
            <person name="LaButti K."/>
            <person name="Lindquist E.A."/>
            <person name="Lipzen A."/>
            <person name="Lundell T."/>
            <person name="Morin E."/>
            <person name="Murat C."/>
            <person name="Riley R."/>
            <person name="Ohm R."/>
            <person name="Sun H."/>
            <person name="Tunlid A."/>
            <person name="Henrissat B."/>
            <person name="Grigoriev I.V."/>
            <person name="Hibbett D.S."/>
            <person name="Martin F."/>
        </authorList>
    </citation>
    <scope>NUCLEOTIDE SEQUENCE [LARGE SCALE GENOMIC DNA]</scope>
    <source>
        <strain evidence="2">ATCC 200175</strain>
    </source>
</reference>
<dbReference type="OrthoDB" id="2840473at2759"/>
<organism evidence="1 2">
    <name type="scientific">Paxillus involutus ATCC 200175</name>
    <dbReference type="NCBI Taxonomy" id="664439"/>
    <lineage>
        <taxon>Eukaryota</taxon>
        <taxon>Fungi</taxon>
        <taxon>Dikarya</taxon>
        <taxon>Basidiomycota</taxon>
        <taxon>Agaricomycotina</taxon>
        <taxon>Agaricomycetes</taxon>
        <taxon>Agaricomycetidae</taxon>
        <taxon>Boletales</taxon>
        <taxon>Paxilineae</taxon>
        <taxon>Paxillaceae</taxon>
        <taxon>Paxillus</taxon>
    </lineage>
</organism>
<evidence type="ECO:0008006" key="3">
    <source>
        <dbReference type="Google" id="ProtNLM"/>
    </source>
</evidence>
<sequence>MNSRHQEKTTRLRIWQQNLNASRDAQIPFLNSLNPDDWDILALQEPHINTVNNTMSTRRYHAVYP</sequence>
<reference evidence="1 2" key="1">
    <citation type="submission" date="2014-06" db="EMBL/GenBank/DDBJ databases">
        <authorList>
            <consortium name="DOE Joint Genome Institute"/>
            <person name="Kuo A."/>
            <person name="Kohler A."/>
            <person name="Nagy L.G."/>
            <person name="Floudas D."/>
            <person name="Copeland A."/>
            <person name="Barry K.W."/>
            <person name="Cichocki N."/>
            <person name="Veneault-Fourrey C."/>
            <person name="LaButti K."/>
            <person name="Lindquist E.A."/>
            <person name="Lipzen A."/>
            <person name="Lundell T."/>
            <person name="Morin E."/>
            <person name="Murat C."/>
            <person name="Sun H."/>
            <person name="Tunlid A."/>
            <person name="Henrissat B."/>
            <person name="Grigoriev I.V."/>
            <person name="Hibbett D.S."/>
            <person name="Martin F."/>
            <person name="Nordberg H.P."/>
            <person name="Cantor M.N."/>
            <person name="Hua S.X."/>
        </authorList>
    </citation>
    <scope>NUCLEOTIDE SEQUENCE [LARGE SCALE GENOMIC DNA]</scope>
    <source>
        <strain evidence="1 2">ATCC 200175</strain>
    </source>
</reference>
<dbReference type="EMBL" id="KN820379">
    <property type="protein sequence ID" value="KIJ06330.1"/>
    <property type="molecule type" value="Genomic_DNA"/>
</dbReference>
<dbReference type="Gene3D" id="3.60.10.10">
    <property type="entry name" value="Endonuclease/exonuclease/phosphatase"/>
    <property type="match status" value="1"/>
</dbReference>